<evidence type="ECO:0000313" key="2">
    <source>
        <dbReference type="EMBL" id="ADY50832.1"/>
    </source>
</evidence>
<dbReference type="RefSeq" id="WP_013631335.1">
    <property type="nucleotide sequence ID" value="NC_015177.1"/>
</dbReference>
<keyword evidence="1" id="KW-0812">Transmembrane</keyword>
<dbReference type="STRING" id="762903.Pedsa_0246"/>
<gene>
    <name evidence="2" type="ordered locus">Pedsa_0246</name>
</gene>
<feature type="transmembrane region" description="Helical" evidence="1">
    <location>
        <begin position="49"/>
        <end position="68"/>
    </location>
</feature>
<keyword evidence="1" id="KW-0472">Membrane</keyword>
<name>F0SEG7_PSESL</name>
<sequence>MINQSQNKNKVNFVFDKSNYQILIISILIVIVGFALMSGDTDIYSFRKIILAPIVVIGGFGLGFYAILKKNSFNK</sequence>
<organism evidence="2 3">
    <name type="scientific">Pseudopedobacter saltans (strain ATCC 51119 / DSM 12145 / JCM 21818 / CCUG 39354 / LMG 10337 / NBRC 100064 / NCIMB 13643)</name>
    <name type="common">Pedobacter saltans</name>
    <dbReference type="NCBI Taxonomy" id="762903"/>
    <lineage>
        <taxon>Bacteria</taxon>
        <taxon>Pseudomonadati</taxon>
        <taxon>Bacteroidota</taxon>
        <taxon>Sphingobacteriia</taxon>
        <taxon>Sphingobacteriales</taxon>
        <taxon>Sphingobacteriaceae</taxon>
        <taxon>Pseudopedobacter</taxon>
    </lineage>
</organism>
<dbReference type="OrthoDB" id="963379at2"/>
<keyword evidence="3" id="KW-1185">Reference proteome</keyword>
<evidence type="ECO:0000256" key="1">
    <source>
        <dbReference type="SAM" id="Phobius"/>
    </source>
</evidence>
<keyword evidence="1" id="KW-1133">Transmembrane helix</keyword>
<reference evidence="3" key="2">
    <citation type="submission" date="2011-02" db="EMBL/GenBank/DDBJ databases">
        <title>The complete genome of Pedobacter saltans DSM 12145.</title>
        <authorList>
            <consortium name="US DOE Joint Genome Institute (JGI-PGF)"/>
            <person name="Lucas S."/>
            <person name="Copeland A."/>
            <person name="Lapidus A."/>
            <person name="Bruce D."/>
            <person name="Goodwin L."/>
            <person name="Pitluck S."/>
            <person name="Kyrpides N."/>
            <person name="Mavromatis K."/>
            <person name="Pagani I."/>
            <person name="Ivanova N."/>
            <person name="Ovchinnikova G."/>
            <person name="Lu M."/>
            <person name="Detter J.C."/>
            <person name="Han C."/>
            <person name="Land M."/>
            <person name="Hauser L."/>
            <person name="Markowitz V."/>
            <person name="Cheng J.-F."/>
            <person name="Hugenholtz P."/>
            <person name="Woyke T."/>
            <person name="Wu D."/>
            <person name="Tindall B."/>
            <person name="Pomrenke H.G."/>
            <person name="Brambilla E."/>
            <person name="Klenk H.-P."/>
            <person name="Eisen J.A."/>
        </authorList>
    </citation>
    <scope>NUCLEOTIDE SEQUENCE [LARGE SCALE GENOMIC DNA]</scope>
    <source>
        <strain evidence="3">ATCC 51119 / DSM 12145 / JCM 21818 / LMG 10337 / NBRC 100064 / NCIMB 13643</strain>
    </source>
</reference>
<dbReference type="HOGENOM" id="CLU_176977_1_1_10"/>
<dbReference type="KEGG" id="psn:Pedsa_0246"/>
<reference evidence="2 3" key="1">
    <citation type="journal article" date="2011" name="Stand. Genomic Sci.">
        <title>Complete genome sequence of the gliding, heparinolytic Pedobacter saltans type strain (113).</title>
        <authorList>
            <person name="Liolios K."/>
            <person name="Sikorski J."/>
            <person name="Lu M."/>
            <person name="Nolan M."/>
            <person name="Lapidus A."/>
            <person name="Lucas S."/>
            <person name="Hammon N."/>
            <person name="Deshpande S."/>
            <person name="Cheng J.F."/>
            <person name="Tapia R."/>
            <person name="Han C."/>
            <person name="Goodwin L."/>
            <person name="Pitluck S."/>
            <person name="Huntemann M."/>
            <person name="Ivanova N."/>
            <person name="Pagani I."/>
            <person name="Mavromatis K."/>
            <person name="Ovchinikova G."/>
            <person name="Pati A."/>
            <person name="Chen A."/>
            <person name="Palaniappan K."/>
            <person name="Land M."/>
            <person name="Hauser L."/>
            <person name="Brambilla E.M."/>
            <person name="Kotsyurbenko O."/>
            <person name="Rohde M."/>
            <person name="Tindall B.J."/>
            <person name="Abt B."/>
            <person name="Goker M."/>
            <person name="Detter J.C."/>
            <person name="Woyke T."/>
            <person name="Bristow J."/>
            <person name="Eisen J.A."/>
            <person name="Markowitz V."/>
            <person name="Hugenholtz P."/>
            <person name="Klenk H.P."/>
            <person name="Kyrpides N.C."/>
        </authorList>
    </citation>
    <scope>NUCLEOTIDE SEQUENCE [LARGE SCALE GENOMIC DNA]</scope>
    <source>
        <strain evidence="3">ATCC 51119 / DSM 12145 / JCM 21818 / LMG 10337 / NBRC 100064 / NCIMB 13643</strain>
    </source>
</reference>
<evidence type="ECO:0008006" key="4">
    <source>
        <dbReference type="Google" id="ProtNLM"/>
    </source>
</evidence>
<dbReference type="Pfam" id="PF11297">
    <property type="entry name" value="DUF3098"/>
    <property type="match status" value="1"/>
</dbReference>
<dbReference type="EMBL" id="CP002545">
    <property type="protein sequence ID" value="ADY50832.1"/>
    <property type="molecule type" value="Genomic_DNA"/>
</dbReference>
<proteinExistence type="predicted"/>
<dbReference type="InterPro" id="IPR021448">
    <property type="entry name" value="DUF3098"/>
</dbReference>
<accession>F0SEG7</accession>
<dbReference type="eggNOG" id="ENOG50311Q0">
    <property type="taxonomic scope" value="Bacteria"/>
</dbReference>
<dbReference type="AlphaFoldDB" id="F0SEG7"/>
<evidence type="ECO:0000313" key="3">
    <source>
        <dbReference type="Proteomes" id="UP000000310"/>
    </source>
</evidence>
<feature type="transmembrane region" description="Helical" evidence="1">
    <location>
        <begin position="20"/>
        <end position="37"/>
    </location>
</feature>
<dbReference type="Proteomes" id="UP000000310">
    <property type="component" value="Chromosome"/>
</dbReference>
<protein>
    <recommendedName>
        <fullName evidence="4">DUF3098 domain-containing protein</fullName>
    </recommendedName>
</protein>